<comment type="caution">
    <text evidence="12">The sequence shown here is derived from an EMBL/GenBank/DDBJ whole genome shotgun (WGS) entry which is preliminary data.</text>
</comment>
<dbReference type="Pfam" id="PF01545">
    <property type="entry name" value="Cation_efflux"/>
    <property type="match status" value="1"/>
</dbReference>
<protein>
    <submittedName>
        <fullName evidence="12">Cation transporter</fullName>
    </submittedName>
</protein>
<keyword evidence="7" id="KW-0406">Ion transport</keyword>
<organism evidence="12 13">
    <name type="scientific">Roseateles aquatilis</name>
    <dbReference type="NCBI Taxonomy" id="431061"/>
    <lineage>
        <taxon>Bacteria</taxon>
        <taxon>Pseudomonadati</taxon>
        <taxon>Pseudomonadota</taxon>
        <taxon>Betaproteobacteria</taxon>
        <taxon>Burkholderiales</taxon>
        <taxon>Sphaerotilaceae</taxon>
        <taxon>Roseateles</taxon>
    </lineage>
</organism>
<dbReference type="RefSeq" id="WP_088384629.1">
    <property type="nucleotide sequence ID" value="NZ_NIOF01000003.1"/>
</dbReference>
<feature type="transmembrane region" description="Helical" evidence="9">
    <location>
        <begin position="183"/>
        <end position="201"/>
    </location>
</feature>
<dbReference type="Pfam" id="PF16916">
    <property type="entry name" value="ZT_dimer"/>
    <property type="match status" value="1"/>
</dbReference>
<feature type="transmembrane region" description="Helical" evidence="9">
    <location>
        <begin position="44"/>
        <end position="65"/>
    </location>
</feature>
<evidence type="ECO:0000259" key="11">
    <source>
        <dbReference type="Pfam" id="PF16916"/>
    </source>
</evidence>
<dbReference type="InterPro" id="IPR058533">
    <property type="entry name" value="Cation_efflux_TM"/>
</dbReference>
<feature type="transmembrane region" description="Helical" evidence="9">
    <location>
        <begin position="116"/>
        <end position="135"/>
    </location>
</feature>
<feature type="transmembrane region" description="Helical" evidence="9">
    <location>
        <begin position="85"/>
        <end position="104"/>
    </location>
</feature>
<dbReference type="SUPFAM" id="SSF161111">
    <property type="entry name" value="Cation efflux protein transmembrane domain-like"/>
    <property type="match status" value="1"/>
</dbReference>
<dbReference type="EMBL" id="NIOF01000003">
    <property type="protein sequence ID" value="OWQ91402.1"/>
    <property type="molecule type" value="Genomic_DNA"/>
</dbReference>
<keyword evidence="5" id="KW-0862">Zinc</keyword>
<evidence type="ECO:0000256" key="6">
    <source>
        <dbReference type="ARBA" id="ARBA00022989"/>
    </source>
</evidence>
<dbReference type="InterPro" id="IPR050681">
    <property type="entry name" value="CDF/SLC30A"/>
</dbReference>
<dbReference type="InterPro" id="IPR027469">
    <property type="entry name" value="Cation_efflux_TMD_sf"/>
</dbReference>
<evidence type="ECO:0000256" key="3">
    <source>
        <dbReference type="ARBA" id="ARBA00022448"/>
    </source>
</evidence>
<dbReference type="InterPro" id="IPR002524">
    <property type="entry name" value="Cation_efflux"/>
</dbReference>
<dbReference type="InterPro" id="IPR036837">
    <property type="entry name" value="Cation_efflux_CTD_sf"/>
</dbReference>
<dbReference type="Proteomes" id="UP000197468">
    <property type="component" value="Unassembled WGS sequence"/>
</dbReference>
<evidence type="ECO:0000313" key="12">
    <source>
        <dbReference type="EMBL" id="OWQ91402.1"/>
    </source>
</evidence>
<keyword evidence="13" id="KW-1185">Reference proteome</keyword>
<sequence length="315" mass="33864">MSKDHDHSAAAGGNERSLWIAFTLTFGFLIAEVIGGIATKSLALISDAAHMFTDAAALAIALAAIRIARRPADKKRSFGYHRFEILAAAFNALLLFGVAIYILYEAWQRLNSPAEVQSVGMLVIASLGLIVNLVSMRMLMGGKDASLNVKGAYLEVWSDLLGSVGVIVAAIVIRFTGWAWVDSLVAVGIGLWVLPRTWVLLRESLNILLEGVPEGVDVTAIESAMTATSGVTGIHDLHIWALSSGKTSLSAHVVHDDSVSVGPLLTQLRQLLKEQYEIAHVTLQMETEACSDALDQSHWVEPRTGLAEKALKASK</sequence>
<evidence type="ECO:0000256" key="5">
    <source>
        <dbReference type="ARBA" id="ARBA00022906"/>
    </source>
</evidence>
<evidence type="ECO:0000256" key="4">
    <source>
        <dbReference type="ARBA" id="ARBA00022692"/>
    </source>
</evidence>
<dbReference type="OrthoDB" id="9809646at2"/>
<keyword evidence="4 9" id="KW-0812">Transmembrane</keyword>
<reference evidence="12 13" key="1">
    <citation type="journal article" date="2008" name="Int. J. Syst. Evol. Microbiol.">
        <title>Description of Roseateles aquatilis sp. nov. and Roseateles terrae sp. nov., in the class Betaproteobacteria, and emended description of the genus Roseateles.</title>
        <authorList>
            <person name="Gomila M."/>
            <person name="Bowien B."/>
            <person name="Falsen E."/>
            <person name="Moore E.R."/>
            <person name="Lalucat J."/>
        </authorList>
    </citation>
    <scope>NUCLEOTIDE SEQUENCE [LARGE SCALE GENOMIC DNA]</scope>
    <source>
        <strain evidence="12 13">CCUG 48205</strain>
    </source>
</reference>
<keyword evidence="8 9" id="KW-0472">Membrane</keyword>
<evidence type="ECO:0000256" key="2">
    <source>
        <dbReference type="ARBA" id="ARBA00008873"/>
    </source>
</evidence>
<dbReference type="PANTHER" id="PTHR11562:SF17">
    <property type="entry name" value="RE54080P-RELATED"/>
    <property type="match status" value="1"/>
</dbReference>
<accession>A0A246JFM1</accession>
<evidence type="ECO:0000256" key="7">
    <source>
        <dbReference type="ARBA" id="ARBA00023065"/>
    </source>
</evidence>
<comment type="subcellular location">
    <subcellularLocation>
        <location evidence="1">Membrane</location>
        <topology evidence="1">Multi-pass membrane protein</topology>
    </subcellularLocation>
</comment>
<evidence type="ECO:0000313" key="13">
    <source>
        <dbReference type="Proteomes" id="UP000197468"/>
    </source>
</evidence>
<feature type="domain" description="Cation efflux protein transmembrane" evidence="10">
    <location>
        <begin position="18"/>
        <end position="209"/>
    </location>
</feature>
<dbReference type="Gene3D" id="1.20.1510.10">
    <property type="entry name" value="Cation efflux protein transmembrane domain"/>
    <property type="match status" value="1"/>
</dbReference>
<feature type="domain" description="Cation efflux protein cytoplasmic" evidence="11">
    <location>
        <begin position="213"/>
        <end position="287"/>
    </location>
</feature>
<dbReference type="SUPFAM" id="SSF160240">
    <property type="entry name" value="Cation efflux protein cytoplasmic domain-like"/>
    <property type="match status" value="1"/>
</dbReference>
<evidence type="ECO:0000259" key="10">
    <source>
        <dbReference type="Pfam" id="PF01545"/>
    </source>
</evidence>
<feature type="transmembrane region" description="Helical" evidence="9">
    <location>
        <begin position="18"/>
        <end position="38"/>
    </location>
</feature>
<dbReference type="NCBIfam" id="TIGR01297">
    <property type="entry name" value="CDF"/>
    <property type="match status" value="1"/>
</dbReference>
<evidence type="ECO:0000256" key="8">
    <source>
        <dbReference type="ARBA" id="ARBA00023136"/>
    </source>
</evidence>
<dbReference type="GO" id="GO:0005385">
    <property type="term" value="F:zinc ion transmembrane transporter activity"/>
    <property type="evidence" value="ECO:0007669"/>
    <property type="project" value="TreeGrafter"/>
</dbReference>
<comment type="similarity">
    <text evidence="2">Belongs to the cation diffusion facilitator (CDF) transporter (TC 2.A.4) family. SLC30A subfamily.</text>
</comment>
<gene>
    <name evidence="12" type="ORF">CDN99_09600</name>
</gene>
<dbReference type="PANTHER" id="PTHR11562">
    <property type="entry name" value="CATION EFFLUX PROTEIN/ ZINC TRANSPORTER"/>
    <property type="match status" value="1"/>
</dbReference>
<dbReference type="InterPro" id="IPR027470">
    <property type="entry name" value="Cation_efflux_CTD"/>
</dbReference>
<keyword evidence="5" id="KW-0864">Zinc transport</keyword>
<dbReference type="GO" id="GO:0005886">
    <property type="term" value="C:plasma membrane"/>
    <property type="evidence" value="ECO:0007669"/>
    <property type="project" value="TreeGrafter"/>
</dbReference>
<dbReference type="AlphaFoldDB" id="A0A246JFM1"/>
<feature type="transmembrane region" description="Helical" evidence="9">
    <location>
        <begin position="156"/>
        <end position="177"/>
    </location>
</feature>
<keyword evidence="6 9" id="KW-1133">Transmembrane helix</keyword>
<proteinExistence type="inferred from homology"/>
<evidence type="ECO:0000256" key="1">
    <source>
        <dbReference type="ARBA" id="ARBA00004141"/>
    </source>
</evidence>
<evidence type="ECO:0000256" key="9">
    <source>
        <dbReference type="SAM" id="Phobius"/>
    </source>
</evidence>
<keyword evidence="3" id="KW-0813">Transport</keyword>
<name>A0A246JFM1_9BURK</name>